<reference evidence="5" key="1">
    <citation type="submission" date="2016-05" db="EMBL/GenBank/DDBJ databases">
        <title>Comparative genomics of biotechnologically important yeasts.</title>
        <authorList>
            <consortium name="DOE Joint Genome Institute"/>
            <person name="Riley R."/>
            <person name="Haridas S."/>
            <person name="Wolfe K.H."/>
            <person name="Lopes M.R."/>
            <person name="Hittinger C.T."/>
            <person name="Goker M."/>
            <person name="Salamov A."/>
            <person name="Wisecaver J."/>
            <person name="Long T.M."/>
            <person name="Aerts A.L."/>
            <person name="Barry K."/>
            <person name="Choi C."/>
            <person name="Clum A."/>
            <person name="Coughlan A.Y."/>
            <person name="Deshpande S."/>
            <person name="Douglass A.P."/>
            <person name="Hanson S.J."/>
            <person name="Klenk H.-P."/>
            <person name="Labutti K."/>
            <person name="Lapidus A."/>
            <person name="Lindquist E."/>
            <person name="Lipzen A."/>
            <person name="Meier-Kolthoff J.P."/>
            <person name="Ohm R.A."/>
            <person name="Otillar R.P."/>
            <person name="Pangilinan J."/>
            <person name="Peng Y."/>
            <person name="Rokas A."/>
            <person name="Rosa C.A."/>
            <person name="Scheuner C."/>
            <person name="Sibirny A.A."/>
            <person name="Slot J.C."/>
            <person name="Stielow J.B."/>
            <person name="Sun H."/>
            <person name="Kurtzman C.P."/>
            <person name="Blackwell M."/>
            <person name="Grigoriev I.V."/>
            <person name="Jeffries T.W."/>
        </authorList>
    </citation>
    <scope>NUCLEOTIDE SEQUENCE [LARGE SCALE GENOMIC DNA]</scope>
    <source>
        <strain evidence="5">NRRL Y-2460</strain>
    </source>
</reference>
<organism evidence="4 5">
    <name type="scientific">Pachysolen tannophilus NRRL Y-2460</name>
    <dbReference type="NCBI Taxonomy" id="669874"/>
    <lineage>
        <taxon>Eukaryota</taxon>
        <taxon>Fungi</taxon>
        <taxon>Dikarya</taxon>
        <taxon>Ascomycota</taxon>
        <taxon>Saccharomycotina</taxon>
        <taxon>Pichiomycetes</taxon>
        <taxon>Pachysolenaceae</taxon>
        <taxon>Pachysolen</taxon>
    </lineage>
</organism>
<dbReference type="PROSITE" id="PS50003">
    <property type="entry name" value="PH_DOMAIN"/>
    <property type="match status" value="1"/>
</dbReference>
<dbReference type="STRING" id="669874.A0A1E4TQU2"/>
<feature type="non-terminal residue" evidence="4">
    <location>
        <position position="1"/>
    </location>
</feature>
<sequence>QKNSLHKDPRDPLSIQIPTTANPTEVLATRFSTWRSIIKALIVYLKEISAVHEEIVRQQIRLQHALSFPFNMQGVNGELFQPFQQQPTSNQPDEVNMASKFFLPLGNGSIQDLPSVLFQFHTTNASMASKIAKELSGSTIPRLEELKRDLLVKIKEIRSLQSDFKNNVTKEQQQSKQELTNFLNAIDMCKSSPSALQPRHDPYLLKISLDRQIRKQLTEENFLHEAYLNLQGSGKELEKVVVIEIQNALTVFAKLLGEEAQTVFDILITKLDSGFLTKDPTFEWDDFILKDANFVDPNLPMRHSSDIVYSHQNDPLSFEIRSGYLERKSKFLKSYSRGWYVLTPTFIHEFKSPDRKKDPYPVMTLSVDDCQVAEHSKKDNSGDSWSKFVLHTKQNGLIHRGHNWVFRADSYESMISWYNDIKKLTSLPTPVSRAQIVASK</sequence>
<dbReference type="InterPro" id="IPR046869">
    <property type="entry name" value="SLM1/RGC1-like_PH"/>
</dbReference>
<gene>
    <name evidence="4" type="ORF">PACTADRAFT_20297</name>
</gene>
<dbReference type="PANTHER" id="PTHR31941">
    <property type="entry name" value="CYTOSKELETAL SIGNALING PROTEIN SLM1"/>
    <property type="match status" value="1"/>
</dbReference>
<evidence type="ECO:0000256" key="1">
    <source>
        <dbReference type="ARBA" id="ARBA00022553"/>
    </source>
</evidence>
<dbReference type="OrthoDB" id="5598057at2759"/>
<evidence type="ECO:0000313" key="5">
    <source>
        <dbReference type="Proteomes" id="UP000094236"/>
    </source>
</evidence>
<dbReference type="CDD" id="cd13311">
    <property type="entry name" value="PH_Slm1"/>
    <property type="match status" value="1"/>
</dbReference>
<dbReference type="FunFam" id="1.20.1270.60:FF:000078">
    <property type="entry name" value="Slm1p"/>
    <property type="match status" value="1"/>
</dbReference>
<dbReference type="SUPFAM" id="SSF50729">
    <property type="entry name" value="PH domain-like"/>
    <property type="match status" value="1"/>
</dbReference>
<dbReference type="InterPro" id="IPR046868">
    <property type="entry name" value="BAR_4"/>
</dbReference>
<dbReference type="GO" id="GO:0072659">
    <property type="term" value="P:protein localization to plasma membrane"/>
    <property type="evidence" value="ECO:0007669"/>
    <property type="project" value="UniProtKB-ARBA"/>
</dbReference>
<evidence type="ECO:0000259" key="3">
    <source>
        <dbReference type="PROSITE" id="PS50003"/>
    </source>
</evidence>
<proteinExistence type="predicted"/>
<dbReference type="InterPro" id="IPR043453">
    <property type="entry name" value="Slm1_PH"/>
</dbReference>
<dbReference type="InterPro" id="IPR001849">
    <property type="entry name" value="PH_domain"/>
</dbReference>
<dbReference type="Pfam" id="PF20400">
    <property type="entry name" value="BAR_4"/>
    <property type="match status" value="1"/>
</dbReference>
<dbReference type="InterPro" id="IPR011993">
    <property type="entry name" value="PH-like_dom_sf"/>
</dbReference>
<evidence type="ECO:0000313" key="4">
    <source>
        <dbReference type="EMBL" id="ODV94117.1"/>
    </source>
</evidence>
<dbReference type="EMBL" id="KV454016">
    <property type="protein sequence ID" value="ODV94117.1"/>
    <property type="molecule type" value="Genomic_DNA"/>
</dbReference>
<dbReference type="AlphaFoldDB" id="A0A1E4TQU2"/>
<dbReference type="GO" id="GO:0031929">
    <property type="term" value="P:TOR signaling"/>
    <property type="evidence" value="ECO:0007669"/>
    <property type="project" value="UniProtKB-ARBA"/>
</dbReference>
<dbReference type="GO" id="GO:0051017">
    <property type="term" value="P:actin filament bundle assembly"/>
    <property type="evidence" value="ECO:0007669"/>
    <property type="project" value="UniProtKB-ARBA"/>
</dbReference>
<accession>A0A1E4TQU2</accession>
<dbReference type="Proteomes" id="UP000094236">
    <property type="component" value="Unassembled WGS sequence"/>
</dbReference>
<evidence type="ECO:0000256" key="2">
    <source>
        <dbReference type="ARBA" id="ARBA00064463"/>
    </source>
</evidence>
<dbReference type="Pfam" id="PF20399">
    <property type="entry name" value="PH_20"/>
    <property type="match status" value="1"/>
</dbReference>
<feature type="domain" description="PH" evidence="3">
    <location>
        <begin position="318"/>
        <end position="426"/>
    </location>
</feature>
<keyword evidence="1" id="KW-0597">Phosphoprotein</keyword>
<name>A0A1E4TQU2_PACTA</name>
<dbReference type="FunFam" id="2.30.29.30:FF:000328">
    <property type="entry name" value="Phosphatidylinositol 4,5-bisphosphate-binding protein SLM1"/>
    <property type="match status" value="1"/>
</dbReference>
<dbReference type="SMART" id="SM00233">
    <property type="entry name" value="PH"/>
    <property type="match status" value="1"/>
</dbReference>
<dbReference type="GO" id="GO:0001558">
    <property type="term" value="P:regulation of cell growth"/>
    <property type="evidence" value="ECO:0007669"/>
    <property type="project" value="UniProtKB-ARBA"/>
</dbReference>
<dbReference type="PANTHER" id="PTHR31941:SF16">
    <property type="entry name" value="PHOSPHATIDYLINOSITOL 4,5-BISPHOSPHATE-BINDING PROTEIN SLM1-RELATED"/>
    <property type="match status" value="1"/>
</dbReference>
<dbReference type="Gene3D" id="2.30.29.30">
    <property type="entry name" value="Pleckstrin-homology domain (PH domain)/Phosphotyrosine-binding domain (PTB)"/>
    <property type="match status" value="1"/>
</dbReference>
<dbReference type="GO" id="GO:0035091">
    <property type="term" value="F:phosphatidylinositol binding"/>
    <property type="evidence" value="ECO:0007669"/>
    <property type="project" value="UniProtKB-ARBA"/>
</dbReference>
<dbReference type="GO" id="GO:0005886">
    <property type="term" value="C:plasma membrane"/>
    <property type="evidence" value="ECO:0007669"/>
    <property type="project" value="UniProtKB-ARBA"/>
</dbReference>
<protein>
    <recommendedName>
        <fullName evidence="3">PH domain-containing protein</fullName>
    </recommendedName>
</protein>
<feature type="non-terminal residue" evidence="4">
    <location>
        <position position="440"/>
    </location>
</feature>
<comment type="subunit">
    <text evidence="2">Heterodimer of SLM1-SLM2. Binds phosphatidylinositol 4,5-bisphosphate, which is required for function. Interacts with the TORC2 subunits AVO2, BIT61 and TOR2. Interacts with the calcineurin catalytic subunits CNA1 and CNA2.</text>
</comment>
<dbReference type="GO" id="GO:0030950">
    <property type="term" value="P:establishment or maintenance of actin cytoskeleton polarity"/>
    <property type="evidence" value="ECO:0007669"/>
    <property type="project" value="UniProtKB-ARBA"/>
</dbReference>
<keyword evidence="5" id="KW-1185">Reference proteome</keyword>